<reference evidence="10" key="1">
    <citation type="submission" date="2016-03" db="EMBL/GenBank/DDBJ databases">
        <title>Onychophoran segmentation.</title>
        <authorList>
            <person name="Janssen R."/>
        </authorList>
    </citation>
    <scope>NUCLEOTIDE SEQUENCE</scope>
    <source>
        <tissue evidence="10">Embryonic</tissue>
    </source>
</reference>
<feature type="compositionally biased region" description="Basic residues" evidence="8">
    <location>
        <begin position="134"/>
        <end position="147"/>
    </location>
</feature>
<feature type="non-terminal residue" evidence="10">
    <location>
        <position position="1"/>
    </location>
</feature>
<keyword evidence="5 6" id="KW-0539">Nucleus</keyword>
<dbReference type="InterPro" id="IPR020479">
    <property type="entry name" value="HD_metazoa"/>
</dbReference>
<dbReference type="PROSITE" id="PS50071">
    <property type="entry name" value="HOMEOBOX_2"/>
    <property type="match status" value="1"/>
</dbReference>
<protein>
    <submittedName>
        <fullName evidence="10">Ems</fullName>
    </submittedName>
</protein>
<sequence length="327" mass="35438">QASRPKIGFSIESIVGKESSAHGGRDSPRSTASSASSSSPSSIASPQPVNSPAAAAAREANNSPSPPLHRPAPNHAIPRPSASHGLMGPMSLHHVGLQQSPFLDSALAASMKGLYASEAGGSQPNQAVQPPQQQHHHGHHGHGHAHGHYGIVAPQPMTCSPLSAHVAAQAGLSSLSPLFLGNVSTMGHQIHRDAYPLYPWLLSRHSRFLGHRFQGPDTPAFLLQPFRKPKRIRTAFSPSQLLKLEHAFEKNHYVVGAERKHLAQSLSLTETQVKVWFQNRRTKHKRLKQEEEQTQNSPPSPKKKGTHHLNKWKIETQQSDDEGGGAE</sequence>
<feature type="domain" description="Homeobox" evidence="9">
    <location>
        <begin position="227"/>
        <end position="287"/>
    </location>
</feature>
<feature type="compositionally biased region" description="Basic residues" evidence="8">
    <location>
        <begin position="301"/>
        <end position="311"/>
    </location>
</feature>
<evidence type="ECO:0000256" key="4">
    <source>
        <dbReference type="ARBA" id="ARBA00023155"/>
    </source>
</evidence>
<accession>A0A1C3H840</accession>
<dbReference type="GO" id="GO:0007420">
    <property type="term" value="P:brain development"/>
    <property type="evidence" value="ECO:0007669"/>
    <property type="project" value="TreeGrafter"/>
</dbReference>
<evidence type="ECO:0000256" key="5">
    <source>
        <dbReference type="ARBA" id="ARBA00023242"/>
    </source>
</evidence>
<dbReference type="InterPro" id="IPR050877">
    <property type="entry name" value="EMX-VAX-Noto_Homeobox_TFs"/>
</dbReference>
<comment type="subcellular location">
    <subcellularLocation>
        <location evidence="1 6 7">Nucleus</location>
    </subcellularLocation>
</comment>
<feature type="compositionally biased region" description="Low complexity" evidence="8">
    <location>
        <begin position="123"/>
        <end position="133"/>
    </location>
</feature>
<evidence type="ECO:0000256" key="7">
    <source>
        <dbReference type="RuleBase" id="RU000682"/>
    </source>
</evidence>
<dbReference type="GO" id="GO:0030182">
    <property type="term" value="P:neuron differentiation"/>
    <property type="evidence" value="ECO:0007669"/>
    <property type="project" value="TreeGrafter"/>
</dbReference>
<feature type="region of interest" description="Disordered" evidence="8">
    <location>
        <begin position="1"/>
        <end position="92"/>
    </location>
</feature>
<keyword evidence="3 6" id="KW-0238">DNA-binding</keyword>
<dbReference type="PROSITE" id="PS00027">
    <property type="entry name" value="HOMEOBOX_1"/>
    <property type="match status" value="1"/>
</dbReference>
<evidence type="ECO:0000313" key="10">
    <source>
        <dbReference type="EMBL" id="SAP35445.1"/>
    </source>
</evidence>
<dbReference type="GO" id="GO:0000978">
    <property type="term" value="F:RNA polymerase II cis-regulatory region sequence-specific DNA binding"/>
    <property type="evidence" value="ECO:0007669"/>
    <property type="project" value="TreeGrafter"/>
</dbReference>
<feature type="compositionally biased region" description="Basic and acidic residues" evidence="8">
    <location>
        <begin position="19"/>
        <end position="28"/>
    </location>
</feature>
<comment type="similarity">
    <text evidence="2">Belongs to the EMX homeobox family.</text>
</comment>
<evidence type="ECO:0000256" key="3">
    <source>
        <dbReference type="ARBA" id="ARBA00023125"/>
    </source>
</evidence>
<dbReference type="InterPro" id="IPR017970">
    <property type="entry name" value="Homeobox_CS"/>
</dbReference>
<feature type="region of interest" description="Disordered" evidence="8">
    <location>
        <begin position="117"/>
        <end position="152"/>
    </location>
</feature>
<dbReference type="SMART" id="SM00389">
    <property type="entry name" value="HOX"/>
    <property type="match status" value="1"/>
</dbReference>
<dbReference type="PRINTS" id="PR00024">
    <property type="entry name" value="HOMEOBOX"/>
</dbReference>
<dbReference type="SUPFAM" id="SSF46689">
    <property type="entry name" value="Homeodomain-like"/>
    <property type="match status" value="1"/>
</dbReference>
<dbReference type="InterPro" id="IPR009057">
    <property type="entry name" value="Homeodomain-like_sf"/>
</dbReference>
<dbReference type="GO" id="GO:0000981">
    <property type="term" value="F:DNA-binding transcription factor activity, RNA polymerase II-specific"/>
    <property type="evidence" value="ECO:0007669"/>
    <property type="project" value="InterPro"/>
</dbReference>
<dbReference type="EMBL" id="LT560246">
    <property type="protein sequence ID" value="SAP35445.1"/>
    <property type="molecule type" value="mRNA"/>
</dbReference>
<dbReference type="AlphaFoldDB" id="A0A1C3H840"/>
<feature type="non-terminal residue" evidence="10">
    <location>
        <position position="327"/>
    </location>
</feature>
<feature type="compositionally biased region" description="Acidic residues" evidence="8">
    <location>
        <begin position="318"/>
        <end position="327"/>
    </location>
</feature>
<evidence type="ECO:0000256" key="1">
    <source>
        <dbReference type="ARBA" id="ARBA00004123"/>
    </source>
</evidence>
<evidence type="ECO:0000256" key="8">
    <source>
        <dbReference type="SAM" id="MobiDB-lite"/>
    </source>
</evidence>
<organism evidence="10">
    <name type="scientific">Narceus annularis</name>
    <name type="common">Millipede</name>
    <dbReference type="NCBI Taxonomy" id="174156"/>
    <lineage>
        <taxon>Eukaryota</taxon>
        <taxon>Metazoa</taxon>
        <taxon>Ecdysozoa</taxon>
        <taxon>Arthropoda</taxon>
        <taxon>Myriapoda</taxon>
        <taxon>Diplopoda</taxon>
        <taxon>Helminthomorpha</taxon>
        <taxon>Spirobolidae</taxon>
        <taxon>Narceus</taxon>
    </lineage>
</organism>
<gene>
    <name evidence="10" type="primary">empty-spiracles</name>
</gene>
<feature type="DNA-binding region" description="Homeobox" evidence="6">
    <location>
        <begin position="229"/>
        <end position="288"/>
    </location>
</feature>
<dbReference type="InterPro" id="IPR001356">
    <property type="entry name" value="HD"/>
</dbReference>
<keyword evidence="4 6" id="KW-0371">Homeobox</keyword>
<evidence type="ECO:0000256" key="2">
    <source>
        <dbReference type="ARBA" id="ARBA00007397"/>
    </source>
</evidence>
<dbReference type="PANTHER" id="PTHR24339:SF28">
    <property type="entry name" value="E5-RELATED"/>
    <property type="match status" value="1"/>
</dbReference>
<evidence type="ECO:0000256" key="6">
    <source>
        <dbReference type="PROSITE-ProRule" id="PRU00108"/>
    </source>
</evidence>
<proteinExistence type="evidence at transcript level"/>
<dbReference type="GO" id="GO:0005634">
    <property type="term" value="C:nucleus"/>
    <property type="evidence" value="ECO:0007669"/>
    <property type="project" value="UniProtKB-SubCell"/>
</dbReference>
<dbReference type="PANTHER" id="PTHR24339">
    <property type="entry name" value="HOMEOBOX PROTEIN EMX-RELATED"/>
    <property type="match status" value="1"/>
</dbReference>
<name>A0A1C3H840_NARAN</name>
<dbReference type="Pfam" id="PF00046">
    <property type="entry name" value="Homeodomain"/>
    <property type="match status" value="1"/>
</dbReference>
<dbReference type="CDD" id="cd00086">
    <property type="entry name" value="homeodomain"/>
    <property type="match status" value="1"/>
</dbReference>
<dbReference type="Gene3D" id="1.10.10.60">
    <property type="entry name" value="Homeodomain-like"/>
    <property type="match status" value="1"/>
</dbReference>
<dbReference type="FunFam" id="1.10.10.60:FF:000081">
    <property type="entry name" value="Empty spiracles homeobox 2"/>
    <property type="match status" value="1"/>
</dbReference>
<evidence type="ECO:0000259" key="9">
    <source>
        <dbReference type="PROSITE" id="PS50071"/>
    </source>
</evidence>
<feature type="compositionally biased region" description="Low complexity" evidence="8">
    <location>
        <begin position="29"/>
        <end position="63"/>
    </location>
</feature>
<feature type="region of interest" description="Disordered" evidence="8">
    <location>
        <begin position="284"/>
        <end position="327"/>
    </location>
</feature>